<dbReference type="EMBL" id="CM023476">
    <property type="protein sequence ID" value="KAH7940872.1"/>
    <property type="molecule type" value="Genomic_DNA"/>
</dbReference>
<keyword evidence="2" id="KW-1185">Reference proteome</keyword>
<comment type="caution">
    <text evidence="1">The sequence shown here is derived from an EMBL/GenBank/DDBJ whole genome shotgun (WGS) entry which is preliminary data.</text>
</comment>
<proteinExistence type="predicted"/>
<name>A0ACB8CDX1_DERSI</name>
<evidence type="ECO:0000313" key="1">
    <source>
        <dbReference type="EMBL" id="KAH7940872.1"/>
    </source>
</evidence>
<evidence type="ECO:0000313" key="2">
    <source>
        <dbReference type="Proteomes" id="UP000821865"/>
    </source>
</evidence>
<organism evidence="1 2">
    <name type="scientific">Dermacentor silvarum</name>
    <name type="common">Tick</name>
    <dbReference type="NCBI Taxonomy" id="543639"/>
    <lineage>
        <taxon>Eukaryota</taxon>
        <taxon>Metazoa</taxon>
        <taxon>Ecdysozoa</taxon>
        <taxon>Arthropoda</taxon>
        <taxon>Chelicerata</taxon>
        <taxon>Arachnida</taxon>
        <taxon>Acari</taxon>
        <taxon>Parasitiformes</taxon>
        <taxon>Ixodida</taxon>
        <taxon>Ixodoidea</taxon>
        <taxon>Ixodidae</taxon>
        <taxon>Rhipicephalinae</taxon>
        <taxon>Dermacentor</taxon>
    </lineage>
</organism>
<gene>
    <name evidence="1" type="ORF">HPB49_007272</name>
</gene>
<sequence>MYFVYVQYMFDKVKKVTTSNHVKGFSPKDCNDFKTGDVYSIYWEGDSHTAGAYYEAEILHMTESKEEMDKYREEVRSRHVNKRNNEPSADSAGDKAGRRQTLPIRTMSLQYFRTVIKATRTRNFSGTSVAKGGAVCKLADLQWGAKVHRCKYVYLLQVTLQHRIFNPENENDMEEILKLLDSSDIEFSSDDDDELAEIQNRESNQPGGESNSDNDEDIDHSVPAPSASGDQSTNPASNGRGRTFWMKKPFPKKPDPPGAVERDHVLVDVKSPLTYFLEYFNAQFFENAAEKTNMYHVSKHGKALQATAQKVKQLFSMHLVMGCIRFPQLHMYWKRGYHFDLISSVMTREEFKKLRSSLHFVDTEKPREAEDVNRLWKVQPVIDAVRNRCTQLERAPSCYSVDEQMIPFTGRCPLRQLCERKAQTSRAEKFYCNHI</sequence>
<reference evidence="1" key="1">
    <citation type="submission" date="2020-05" db="EMBL/GenBank/DDBJ databases">
        <title>Large-scale comparative analyses of tick genomes elucidate their genetic diversity and vector capacities.</title>
        <authorList>
            <person name="Jia N."/>
            <person name="Wang J."/>
            <person name="Shi W."/>
            <person name="Du L."/>
            <person name="Sun Y."/>
            <person name="Zhan W."/>
            <person name="Jiang J."/>
            <person name="Wang Q."/>
            <person name="Zhang B."/>
            <person name="Ji P."/>
            <person name="Sakyi L.B."/>
            <person name="Cui X."/>
            <person name="Yuan T."/>
            <person name="Jiang B."/>
            <person name="Yang W."/>
            <person name="Lam T.T.-Y."/>
            <person name="Chang Q."/>
            <person name="Ding S."/>
            <person name="Wang X."/>
            <person name="Zhu J."/>
            <person name="Ruan X."/>
            <person name="Zhao L."/>
            <person name="Wei J."/>
            <person name="Que T."/>
            <person name="Du C."/>
            <person name="Cheng J."/>
            <person name="Dai P."/>
            <person name="Han X."/>
            <person name="Huang E."/>
            <person name="Gao Y."/>
            <person name="Liu J."/>
            <person name="Shao H."/>
            <person name="Ye R."/>
            <person name="Li L."/>
            <person name="Wei W."/>
            <person name="Wang X."/>
            <person name="Wang C."/>
            <person name="Yang T."/>
            <person name="Huo Q."/>
            <person name="Li W."/>
            <person name="Guo W."/>
            <person name="Chen H."/>
            <person name="Zhou L."/>
            <person name="Ni X."/>
            <person name="Tian J."/>
            <person name="Zhou Y."/>
            <person name="Sheng Y."/>
            <person name="Liu T."/>
            <person name="Pan Y."/>
            <person name="Xia L."/>
            <person name="Li J."/>
            <person name="Zhao F."/>
            <person name="Cao W."/>
        </authorList>
    </citation>
    <scope>NUCLEOTIDE SEQUENCE</scope>
    <source>
        <strain evidence="1">Dsil-2018</strain>
    </source>
</reference>
<accession>A0ACB8CDX1</accession>
<dbReference type="Proteomes" id="UP000821865">
    <property type="component" value="Chromosome 7"/>
</dbReference>
<protein>
    <submittedName>
        <fullName evidence="1">Uncharacterized protein</fullName>
    </submittedName>
</protein>